<dbReference type="EMBL" id="CP071060">
    <property type="protein sequence ID" value="QSI76639.1"/>
    <property type="molecule type" value="Genomic_DNA"/>
</dbReference>
<evidence type="ECO:0000313" key="1">
    <source>
        <dbReference type="EMBL" id="QSI76639.1"/>
    </source>
</evidence>
<dbReference type="Proteomes" id="UP000663570">
    <property type="component" value="Chromosome"/>
</dbReference>
<keyword evidence="2" id="KW-1185">Reference proteome</keyword>
<accession>A0ABX7M7L9</accession>
<dbReference type="RefSeq" id="WP_206254281.1">
    <property type="nucleotide sequence ID" value="NZ_CP071060.1"/>
</dbReference>
<organism evidence="1 2">
    <name type="scientific">Niveibacterium microcysteis</name>
    <dbReference type="NCBI Taxonomy" id="2811415"/>
    <lineage>
        <taxon>Bacteria</taxon>
        <taxon>Pseudomonadati</taxon>
        <taxon>Pseudomonadota</taxon>
        <taxon>Betaproteobacteria</taxon>
        <taxon>Rhodocyclales</taxon>
        <taxon>Rhodocyclaceae</taxon>
        <taxon>Niveibacterium</taxon>
    </lineage>
</organism>
<protein>
    <submittedName>
        <fullName evidence="1">Uncharacterized protein</fullName>
    </submittedName>
</protein>
<evidence type="ECO:0000313" key="2">
    <source>
        <dbReference type="Proteomes" id="UP000663570"/>
    </source>
</evidence>
<gene>
    <name evidence="1" type="ORF">JY500_19610</name>
</gene>
<sequence>MSVLHAQFGLWANQGMSSFDLVQRIHEFHNGAARELYGRYTSLSPAIAVARAVALGLISAEALSASLKEKLDQGIDTFRGISQREG</sequence>
<name>A0ABX7M7L9_9RHOO</name>
<proteinExistence type="predicted"/>
<reference evidence="1 2" key="1">
    <citation type="submission" date="2021-02" db="EMBL/GenBank/DDBJ databases">
        <title>Niveibacterium changnyeongensis HC41.</title>
        <authorList>
            <person name="Kang M."/>
        </authorList>
    </citation>
    <scope>NUCLEOTIDE SEQUENCE [LARGE SCALE GENOMIC DNA]</scope>
    <source>
        <strain evidence="1 2">HC41</strain>
    </source>
</reference>